<dbReference type="STRING" id="931890.G8JQJ2"/>
<evidence type="ECO:0000256" key="2">
    <source>
        <dbReference type="ARBA" id="ARBA00022664"/>
    </source>
</evidence>
<dbReference type="OMA" id="YLRHQEL"/>
<keyword evidence="8" id="KW-1185">Reference proteome</keyword>
<protein>
    <recommendedName>
        <fullName evidence="9">Pre-mRNA-splicing factor SPF27</fullName>
    </recommendedName>
</protein>
<feature type="coiled-coil region" evidence="6">
    <location>
        <begin position="146"/>
        <end position="173"/>
    </location>
</feature>
<evidence type="ECO:0000313" key="7">
    <source>
        <dbReference type="EMBL" id="AET38325.1"/>
    </source>
</evidence>
<evidence type="ECO:0008006" key="9">
    <source>
        <dbReference type="Google" id="ProtNLM"/>
    </source>
</evidence>
<dbReference type="AlphaFoldDB" id="G8JQJ2"/>
<evidence type="ECO:0000256" key="3">
    <source>
        <dbReference type="ARBA" id="ARBA00022728"/>
    </source>
</evidence>
<reference evidence="8" key="1">
    <citation type="journal article" date="2012" name="G3 (Bethesda)">
        <title>Pichia sorbitophila, an interspecies yeast hybrid reveals early steps of genome resolution following polyploidization.</title>
        <authorList>
            <person name="Leh Louis V."/>
            <person name="Despons L."/>
            <person name="Friedrich A."/>
            <person name="Martin T."/>
            <person name="Durrens P."/>
            <person name="Casaregola S."/>
            <person name="Neuveglise C."/>
            <person name="Fairhead C."/>
            <person name="Marck C."/>
            <person name="Cruz J.A."/>
            <person name="Straub M.L."/>
            <person name="Kugler V."/>
            <person name="Sacerdot C."/>
            <person name="Uzunov Z."/>
            <person name="Thierry A."/>
            <person name="Weiss S."/>
            <person name="Bleykasten C."/>
            <person name="De Montigny J."/>
            <person name="Jacques N."/>
            <person name="Jung P."/>
            <person name="Lemaire M."/>
            <person name="Mallet S."/>
            <person name="Morel G."/>
            <person name="Richard G.F."/>
            <person name="Sarkar A."/>
            <person name="Savel G."/>
            <person name="Schacherer J."/>
            <person name="Seret M.L."/>
            <person name="Talla E."/>
            <person name="Samson G."/>
            <person name="Jubin C."/>
            <person name="Poulain J."/>
            <person name="Vacherie B."/>
            <person name="Barbe V."/>
            <person name="Pelletier E."/>
            <person name="Sherman D.J."/>
            <person name="Westhof E."/>
            <person name="Weissenbach J."/>
            <person name="Baret P.V."/>
            <person name="Wincker P."/>
            <person name="Gaillardin C."/>
            <person name="Dujon B."/>
            <person name="Souciet J.L."/>
        </authorList>
    </citation>
    <scope>NUCLEOTIDE SEQUENCE [LARGE SCALE GENOMIC DNA]</scope>
    <source>
        <strain evidence="8">CBS 270.75 / DBVPG 7215 / KCTC 17166 / NRRL Y-17582</strain>
    </source>
</reference>
<keyword evidence="4" id="KW-0508">mRNA splicing</keyword>
<dbReference type="Pfam" id="PF05700">
    <property type="entry name" value="BCAS2"/>
    <property type="match status" value="1"/>
</dbReference>
<accession>G8JQJ2</accession>
<dbReference type="GO" id="GO:0005681">
    <property type="term" value="C:spliceosomal complex"/>
    <property type="evidence" value="ECO:0007669"/>
    <property type="project" value="UniProtKB-KW"/>
</dbReference>
<evidence type="ECO:0000313" key="8">
    <source>
        <dbReference type="Proteomes" id="UP000006790"/>
    </source>
</evidence>
<dbReference type="Proteomes" id="UP000006790">
    <property type="component" value="Chromosome 2"/>
</dbReference>
<keyword evidence="5" id="KW-0539">Nucleus</keyword>
<dbReference type="GeneID" id="11468358"/>
<dbReference type="InParanoid" id="G8JQJ2"/>
<comment type="subcellular location">
    <subcellularLocation>
        <location evidence="1">Nucleus</location>
    </subcellularLocation>
</comment>
<dbReference type="EMBL" id="CP002498">
    <property type="protein sequence ID" value="AET38325.1"/>
    <property type="molecule type" value="Genomic_DNA"/>
</dbReference>
<dbReference type="GO" id="GO:0006397">
    <property type="term" value="P:mRNA processing"/>
    <property type="evidence" value="ECO:0007669"/>
    <property type="project" value="UniProtKB-KW"/>
</dbReference>
<dbReference type="KEGG" id="erc:Ecym_2612"/>
<proteinExistence type="predicted"/>
<dbReference type="OrthoDB" id="4059443at2759"/>
<evidence type="ECO:0000256" key="6">
    <source>
        <dbReference type="SAM" id="Coils"/>
    </source>
</evidence>
<evidence type="ECO:0000256" key="4">
    <source>
        <dbReference type="ARBA" id="ARBA00023187"/>
    </source>
</evidence>
<keyword evidence="2" id="KW-0507">mRNA processing</keyword>
<sequence>MNRAIDYLPYIDSVSDQYIQQVEQNIAEELEKTTVDGPHPNLNQLFPVANECKWQAEYNLYRETVAMNTDKDKRAAEDELLTKIKRQCVGIDMSRYDATSTDSKVLASMVSYLRHEDIVVSKLLPKTVQNQWLINKDYIENARATIEDLIHTQQQETDKLNRYRQQVQEWEALTFRYLKSQWQDKLNKNIEKSLQN</sequence>
<name>G8JQJ2_ERECY</name>
<gene>
    <name evidence="7" type="ordered locus">Ecym_2612</name>
</gene>
<dbReference type="GO" id="GO:0008380">
    <property type="term" value="P:RNA splicing"/>
    <property type="evidence" value="ECO:0007669"/>
    <property type="project" value="UniProtKB-KW"/>
</dbReference>
<dbReference type="InterPro" id="IPR008409">
    <property type="entry name" value="SPF27"/>
</dbReference>
<dbReference type="HOGENOM" id="CLU_119596_0_0_1"/>
<dbReference type="FunCoup" id="G8JQJ2">
    <property type="interactions" value="153"/>
</dbReference>
<keyword evidence="6" id="KW-0175">Coiled coil</keyword>
<keyword evidence="3" id="KW-0747">Spliceosome</keyword>
<dbReference type="eggNOG" id="ENOG502S9WN">
    <property type="taxonomic scope" value="Eukaryota"/>
</dbReference>
<evidence type="ECO:0000256" key="1">
    <source>
        <dbReference type="ARBA" id="ARBA00004123"/>
    </source>
</evidence>
<evidence type="ECO:0000256" key="5">
    <source>
        <dbReference type="ARBA" id="ARBA00023242"/>
    </source>
</evidence>
<dbReference type="RefSeq" id="XP_003645142.1">
    <property type="nucleotide sequence ID" value="XM_003645094.1"/>
</dbReference>
<organism evidence="7 8">
    <name type="scientific">Eremothecium cymbalariae (strain CBS 270.75 / DBVPG 7215 / KCTC 17166 / NRRL Y-17582)</name>
    <name type="common">Yeast</name>
    <dbReference type="NCBI Taxonomy" id="931890"/>
    <lineage>
        <taxon>Eukaryota</taxon>
        <taxon>Fungi</taxon>
        <taxon>Dikarya</taxon>
        <taxon>Ascomycota</taxon>
        <taxon>Saccharomycotina</taxon>
        <taxon>Saccharomycetes</taxon>
        <taxon>Saccharomycetales</taxon>
        <taxon>Saccharomycetaceae</taxon>
        <taxon>Eremothecium</taxon>
    </lineage>
</organism>